<dbReference type="InterPro" id="IPR050641">
    <property type="entry name" value="RIFMO-like"/>
</dbReference>
<name>A0A5J6HP38_STRAD</name>
<dbReference type="NCBIfam" id="NF004832">
    <property type="entry name" value="PRK06184.1"/>
    <property type="match status" value="1"/>
</dbReference>
<dbReference type="EMBL" id="CP023695">
    <property type="protein sequence ID" value="QEV21996.1"/>
    <property type="molecule type" value="Genomic_DNA"/>
</dbReference>
<dbReference type="PRINTS" id="PR00420">
    <property type="entry name" value="RNGMNOXGNASE"/>
</dbReference>
<gene>
    <name evidence="6" type="ORF">CP975_34865</name>
</gene>
<protein>
    <submittedName>
        <fullName evidence="6">3-(3-hydroxyphenyl)propionate hydroxylase</fullName>
    </submittedName>
</protein>
<dbReference type="PANTHER" id="PTHR43004:SF19">
    <property type="entry name" value="BINDING MONOOXYGENASE, PUTATIVE (JCVI)-RELATED"/>
    <property type="match status" value="1"/>
</dbReference>
<accession>A0A5J6HP38</accession>
<evidence type="ECO:0000313" key="7">
    <source>
        <dbReference type="Proteomes" id="UP000326553"/>
    </source>
</evidence>
<dbReference type="InterPro" id="IPR036188">
    <property type="entry name" value="FAD/NAD-bd_sf"/>
</dbReference>
<dbReference type="OrthoDB" id="8670884at2"/>
<evidence type="ECO:0000256" key="3">
    <source>
        <dbReference type="ARBA" id="ARBA00022630"/>
    </source>
</evidence>
<dbReference type="PANTHER" id="PTHR43004">
    <property type="entry name" value="TRK SYSTEM POTASSIUM UPTAKE PROTEIN"/>
    <property type="match status" value="1"/>
</dbReference>
<dbReference type="Gene3D" id="3.40.30.120">
    <property type="match status" value="1"/>
</dbReference>
<comment type="similarity">
    <text evidence="2">Belongs to the PheA/TfdB FAD monooxygenase family.</text>
</comment>
<dbReference type="Proteomes" id="UP000326553">
    <property type="component" value="Chromosome"/>
</dbReference>
<dbReference type="InterPro" id="IPR036249">
    <property type="entry name" value="Thioredoxin-like_sf"/>
</dbReference>
<dbReference type="SUPFAM" id="SSF52833">
    <property type="entry name" value="Thioredoxin-like"/>
    <property type="match status" value="1"/>
</dbReference>
<dbReference type="SUPFAM" id="SSF51905">
    <property type="entry name" value="FAD/NAD(P)-binding domain"/>
    <property type="match status" value="1"/>
</dbReference>
<keyword evidence="3" id="KW-0285">Flavoprotein</keyword>
<feature type="domain" description="FAD-binding" evidence="5">
    <location>
        <begin position="5"/>
        <end position="341"/>
    </location>
</feature>
<keyword evidence="7" id="KW-1185">Reference proteome</keyword>
<dbReference type="Pfam" id="PF01494">
    <property type="entry name" value="FAD_binding_3"/>
    <property type="match status" value="1"/>
</dbReference>
<dbReference type="InterPro" id="IPR002938">
    <property type="entry name" value="FAD-bd"/>
</dbReference>
<dbReference type="Gene3D" id="3.30.70.2450">
    <property type="match status" value="1"/>
</dbReference>
<proteinExistence type="inferred from homology"/>
<organism evidence="6 7">
    <name type="scientific">Streptomyces alboniger</name>
    <dbReference type="NCBI Taxonomy" id="132473"/>
    <lineage>
        <taxon>Bacteria</taxon>
        <taxon>Bacillati</taxon>
        <taxon>Actinomycetota</taxon>
        <taxon>Actinomycetes</taxon>
        <taxon>Kitasatosporales</taxon>
        <taxon>Streptomycetaceae</taxon>
        <taxon>Streptomyces</taxon>
        <taxon>Streptomyces aurantiacus group</taxon>
    </lineage>
</organism>
<dbReference type="Gene3D" id="3.50.50.60">
    <property type="entry name" value="FAD/NAD(P)-binding domain"/>
    <property type="match status" value="1"/>
</dbReference>
<evidence type="ECO:0000259" key="5">
    <source>
        <dbReference type="Pfam" id="PF01494"/>
    </source>
</evidence>
<dbReference type="RefSeq" id="WP_150477751.1">
    <property type="nucleotide sequence ID" value="NZ_CP023695.1"/>
</dbReference>
<evidence type="ECO:0000256" key="2">
    <source>
        <dbReference type="ARBA" id="ARBA00007801"/>
    </source>
</evidence>
<dbReference type="GO" id="GO:0016709">
    <property type="term" value="F:oxidoreductase activity, acting on paired donors, with incorporation or reduction of molecular oxygen, NAD(P)H as one donor, and incorporation of one atom of oxygen"/>
    <property type="evidence" value="ECO:0007669"/>
    <property type="project" value="UniProtKB-ARBA"/>
</dbReference>
<dbReference type="GO" id="GO:0071949">
    <property type="term" value="F:FAD binding"/>
    <property type="evidence" value="ECO:0007669"/>
    <property type="project" value="InterPro"/>
</dbReference>
<dbReference type="KEGG" id="salw:CP975_34865"/>
<dbReference type="AlphaFoldDB" id="A0A5J6HP38"/>
<comment type="cofactor">
    <cofactor evidence="1">
        <name>FAD</name>
        <dbReference type="ChEBI" id="CHEBI:57692"/>
    </cofactor>
</comment>
<evidence type="ECO:0000313" key="6">
    <source>
        <dbReference type="EMBL" id="QEV21996.1"/>
    </source>
</evidence>
<evidence type="ECO:0000256" key="1">
    <source>
        <dbReference type="ARBA" id="ARBA00001974"/>
    </source>
</evidence>
<reference evidence="6 7" key="1">
    <citation type="submission" date="2017-09" db="EMBL/GenBank/DDBJ databases">
        <authorList>
            <person name="Lee N."/>
            <person name="Cho B.-K."/>
        </authorList>
    </citation>
    <scope>NUCLEOTIDE SEQUENCE [LARGE SCALE GENOMIC DNA]</scope>
    <source>
        <strain evidence="6 7">ATCC 12461</strain>
    </source>
</reference>
<evidence type="ECO:0000256" key="4">
    <source>
        <dbReference type="ARBA" id="ARBA00022827"/>
    </source>
</evidence>
<sequence length="520" mass="55704">MDDSDVPVLIVGAGPTGLALACDLARRGVGCRIVDRAPVFPSGSRGKSVQPRTLEVLDDLGVLDEVRAYGGPVLPYRAYDRDRVLGVWPSARQRAATAQVPYPNVLMVAQERVEDALRKRLARHGVRVRFGTELLTFAADDEGVTATLADRSTVEQVRARYLVAADGGRSVVRKQLEIPFEGVTYDSQHITVADVEADGLDRAHCHVWPRAAEGTIALYPLPAGRSFQLTADGDLGDRADSLRDAFAQRTDSMGIRLREVSWMSTYRVVIRAAQRFRAGRVFLAGDAAHVYPPAGGQGMNAGIQDAYNLGWKLARVLAGAPSSLLDTYEAERVPIAARTLETVSELYHRSLLGDPKGRTDPPDSGQLAVSYRGGPLALDHRGRASGLRAGDRAPDAPCHDRRGKAVRLFDVFRGPQTTVLAFGSRYAQSGTAADELHADSAAVRVVVRPGDSAPGTAIVDTHGHAHRAYDITADTVVAVRPDGHIGMICEHAALADVYRHLEALGCGDAGSGCAEPGPRP</sequence>
<keyword evidence="4" id="KW-0274">FAD</keyword>